<gene>
    <name evidence="2" type="ORF">JQ619_15680</name>
</gene>
<evidence type="ECO:0000313" key="2">
    <source>
        <dbReference type="EMBL" id="MBR1137214.1"/>
    </source>
</evidence>
<keyword evidence="3" id="KW-1185">Reference proteome</keyword>
<sequence length="283" mass="29878">MAAPHSLTFQINPGLLGHAALVVNDPTGQVYAGFGPEQHGSISDEGKFDAHSMLNGKAPPNDFSSVADAGQYATFTAPITEQQADLARGESAKLSAEPLFYNGWDLARFSQDSGICTSIVNRITEAAGLGKHLYPIPPANYEYLSDRADTLAKDPKARRLARTGLPVPDALRGIQRDYADVGGGADAPSERLGRLPGGSNSGEQSVPAAPIDERFGGWTNPNAGATLRWQVESGVTNQEKGRPLRRLRSRQATPTDQSLFDAGAPSVPFVSVPSTAQPAGRSS</sequence>
<proteinExistence type="predicted"/>
<dbReference type="Proteomes" id="UP001314635">
    <property type="component" value="Unassembled WGS sequence"/>
</dbReference>
<evidence type="ECO:0000256" key="1">
    <source>
        <dbReference type="SAM" id="MobiDB-lite"/>
    </source>
</evidence>
<protein>
    <submittedName>
        <fullName evidence="2">Uncharacterized protein</fullName>
    </submittedName>
</protein>
<comment type="caution">
    <text evidence="2">The sequence shown here is derived from an EMBL/GenBank/DDBJ whole genome shotgun (WGS) entry which is preliminary data.</text>
</comment>
<organism evidence="2 3">
    <name type="scientific">Bradyrhizobium denitrificans</name>
    <dbReference type="NCBI Taxonomy" id="2734912"/>
    <lineage>
        <taxon>Bacteria</taxon>
        <taxon>Pseudomonadati</taxon>
        <taxon>Pseudomonadota</taxon>
        <taxon>Alphaproteobacteria</taxon>
        <taxon>Hyphomicrobiales</taxon>
        <taxon>Nitrobacteraceae</taxon>
        <taxon>Bradyrhizobium</taxon>
    </lineage>
</organism>
<feature type="compositionally biased region" description="Polar residues" evidence="1">
    <location>
        <begin position="272"/>
        <end position="283"/>
    </location>
</feature>
<dbReference type="RefSeq" id="WP_172239985.1">
    <property type="nucleotide sequence ID" value="NZ_JABFDP010000024.1"/>
</dbReference>
<name>A0ABS5G842_9BRAD</name>
<dbReference type="EMBL" id="JAFCLK010000013">
    <property type="protein sequence ID" value="MBR1137214.1"/>
    <property type="molecule type" value="Genomic_DNA"/>
</dbReference>
<reference evidence="3" key="1">
    <citation type="journal article" date="2021" name="ISME J.">
        <title>Evolutionary origin and ecological implication of a unique nif island in free-living Bradyrhizobium lineages.</title>
        <authorList>
            <person name="Tao J."/>
        </authorList>
    </citation>
    <scope>NUCLEOTIDE SEQUENCE [LARGE SCALE GENOMIC DNA]</scope>
    <source>
        <strain evidence="3">SZCCT0094</strain>
    </source>
</reference>
<feature type="region of interest" description="Disordered" evidence="1">
    <location>
        <begin position="232"/>
        <end position="283"/>
    </location>
</feature>
<feature type="region of interest" description="Disordered" evidence="1">
    <location>
        <begin position="179"/>
        <end position="205"/>
    </location>
</feature>
<accession>A0ABS5G842</accession>
<evidence type="ECO:0000313" key="3">
    <source>
        <dbReference type="Proteomes" id="UP001314635"/>
    </source>
</evidence>